<feature type="compositionally biased region" description="Low complexity" evidence="1">
    <location>
        <begin position="195"/>
        <end position="206"/>
    </location>
</feature>
<feature type="compositionally biased region" description="Basic and acidic residues" evidence="1">
    <location>
        <begin position="231"/>
        <end position="240"/>
    </location>
</feature>
<feature type="compositionally biased region" description="Basic and acidic residues" evidence="1">
    <location>
        <begin position="105"/>
        <end position="117"/>
    </location>
</feature>
<feature type="compositionally biased region" description="Basic and acidic residues" evidence="1">
    <location>
        <begin position="161"/>
        <end position="183"/>
    </location>
</feature>
<feature type="compositionally biased region" description="Basic and acidic residues" evidence="1">
    <location>
        <begin position="80"/>
        <end position="89"/>
    </location>
</feature>
<dbReference type="PANTHER" id="PTHR34693">
    <property type="entry name" value="PROTEIN PAR32"/>
    <property type="match status" value="1"/>
</dbReference>
<accession>A0A0C3F564</accession>
<evidence type="ECO:0000313" key="2">
    <source>
        <dbReference type="EMBL" id="KIM79845.1"/>
    </source>
</evidence>
<dbReference type="Pfam" id="PF12223">
    <property type="entry name" value="DUF3602"/>
    <property type="match status" value="1"/>
</dbReference>
<reference evidence="2 3" key="1">
    <citation type="submission" date="2014-04" db="EMBL/GenBank/DDBJ databases">
        <authorList>
            <consortium name="DOE Joint Genome Institute"/>
            <person name="Kuo A."/>
            <person name="Tarkka M."/>
            <person name="Buscot F."/>
            <person name="Kohler A."/>
            <person name="Nagy L.G."/>
            <person name="Floudas D."/>
            <person name="Copeland A."/>
            <person name="Barry K.W."/>
            <person name="Cichocki N."/>
            <person name="Veneault-Fourrey C."/>
            <person name="LaButti K."/>
            <person name="Lindquist E.A."/>
            <person name="Lipzen A."/>
            <person name="Lundell T."/>
            <person name="Morin E."/>
            <person name="Murat C."/>
            <person name="Sun H."/>
            <person name="Tunlid A."/>
            <person name="Henrissat B."/>
            <person name="Grigoriev I.V."/>
            <person name="Hibbett D.S."/>
            <person name="Martin F."/>
            <person name="Nordberg H.P."/>
            <person name="Cantor M.N."/>
            <person name="Hua S.X."/>
        </authorList>
    </citation>
    <scope>NUCLEOTIDE SEQUENCE [LARGE SCALE GENOMIC DNA]</scope>
    <source>
        <strain evidence="2 3">F 1598</strain>
    </source>
</reference>
<dbReference type="Proteomes" id="UP000054166">
    <property type="component" value="Unassembled WGS sequence"/>
</dbReference>
<feature type="compositionally biased region" description="Basic and acidic residues" evidence="1">
    <location>
        <begin position="62"/>
        <end position="72"/>
    </location>
</feature>
<feature type="compositionally biased region" description="Basic and acidic residues" evidence="1">
    <location>
        <begin position="288"/>
        <end position="307"/>
    </location>
</feature>
<feature type="region of interest" description="Disordered" evidence="1">
    <location>
        <begin position="24"/>
        <end position="339"/>
    </location>
</feature>
<feature type="compositionally biased region" description="Basic and acidic residues" evidence="1">
    <location>
        <begin position="32"/>
        <end position="42"/>
    </location>
</feature>
<dbReference type="InParanoid" id="A0A0C3F564"/>
<reference evidence="3" key="2">
    <citation type="submission" date="2015-01" db="EMBL/GenBank/DDBJ databases">
        <title>Evolutionary Origins and Diversification of the Mycorrhizal Mutualists.</title>
        <authorList>
            <consortium name="DOE Joint Genome Institute"/>
            <consortium name="Mycorrhizal Genomics Consortium"/>
            <person name="Kohler A."/>
            <person name="Kuo A."/>
            <person name="Nagy L.G."/>
            <person name="Floudas D."/>
            <person name="Copeland A."/>
            <person name="Barry K.W."/>
            <person name="Cichocki N."/>
            <person name="Veneault-Fourrey C."/>
            <person name="LaButti K."/>
            <person name="Lindquist E.A."/>
            <person name="Lipzen A."/>
            <person name="Lundell T."/>
            <person name="Morin E."/>
            <person name="Murat C."/>
            <person name="Riley R."/>
            <person name="Ohm R."/>
            <person name="Sun H."/>
            <person name="Tunlid A."/>
            <person name="Henrissat B."/>
            <person name="Grigoriev I.V."/>
            <person name="Hibbett D.S."/>
            <person name="Martin F."/>
        </authorList>
    </citation>
    <scope>NUCLEOTIDE SEQUENCE [LARGE SCALE GENOMIC DNA]</scope>
    <source>
        <strain evidence="3">F 1598</strain>
    </source>
</reference>
<protein>
    <submittedName>
        <fullName evidence="2">Uncharacterized protein</fullName>
    </submittedName>
</protein>
<organism evidence="2 3">
    <name type="scientific">Piloderma croceum (strain F 1598)</name>
    <dbReference type="NCBI Taxonomy" id="765440"/>
    <lineage>
        <taxon>Eukaryota</taxon>
        <taxon>Fungi</taxon>
        <taxon>Dikarya</taxon>
        <taxon>Basidiomycota</taxon>
        <taxon>Agaricomycotina</taxon>
        <taxon>Agaricomycetes</taxon>
        <taxon>Agaricomycetidae</taxon>
        <taxon>Atheliales</taxon>
        <taxon>Atheliaceae</taxon>
        <taxon>Piloderma</taxon>
    </lineage>
</organism>
<evidence type="ECO:0000313" key="3">
    <source>
        <dbReference type="Proteomes" id="UP000054166"/>
    </source>
</evidence>
<dbReference type="InterPro" id="IPR053203">
    <property type="entry name" value="Cisplatin_resist-associated"/>
</dbReference>
<gene>
    <name evidence="2" type="ORF">PILCRDRAFT_823034</name>
</gene>
<dbReference type="AlphaFoldDB" id="A0A0C3F564"/>
<dbReference type="EMBL" id="KN833007">
    <property type="protein sequence ID" value="KIM79845.1"/>
    <property type="molecule type" value="Genomic_DNA"/>
</dbReference>
<dbReference type="STRING" id="765440.A0A0C3F564"/>
<keyword evidence="3" id="KW-1185">Reference proteome</keyword>
<dbReference type="OrthoDB" id="2537432at2759"/>
<name>A0A0C3F564_PILCF</name>
<dbReference type="PANTHER" id="PTHR34693:SF1">
    <property type="entry name" value="PROTEIN PAR32"/>
    <property type="match status" value="1"/>
</dbReference>
<proteinExistence type="predicted"/>
<evidence type="ECO:0000256" key="1">
    <source>
        <dbReference type="SAM" id="MobiDB-lite"/>
    </source>
</evidence>
<dbReference type="InterPro" id="IPR022024">
    <property type="entry name" value="DUF3602"/>
</dbReference>
<sequence>MADEKKRSPVRLSISSQISAMGAKLGRALSVEGRDKTDRPTNERGSMQTSVDDAANKRSVSRGREGVVRGDADASGLDVPRGREIHPGDKISTGRGGAGNYVRSPSRDVEPESRGHVNSDNITAKALSSGRGGAGNIRSTSSSRDRVGPLYSQTASILSDHASKEAEHEREVLQKHLDARKDLVVTGRGGLGNISTSQSRSRSRSQGPGFHSSGRGGAGNIQHGAGDPESIDIRDDEERLKHTHLQGVHSTGRGGLANVTNAHGPGIEVVHHHDAPFESSGRGGAGNIRDRSTSREPGARNTSRERISNIWNKVTHIHPHVPTQDPDAIQEAPDKQGGE</sequence>
<dbReference type="HOGENOM" id="CLU_073637_1_0_1"/>